<evidence type="ECO:0000313" key="5">
    <source>
        <dbReference type="Proteomes" id="UP000509327"/>
    </source>
</evidence>
<dbReference type="RefSeq" id="WP_110894727.1">
    <property type="nucleotide sequence ID" value="NZ_CP054614.1"/>
</dbReference>
<dbReference type="EMBL" id="CP054614">
    <property type="protein sequence ID" value="QKS55955.1"/>
    <property type="molecule type" value="Genomic_DNA"/>
</dbReference>
<dbReference type="OrthoDB" id="9986506at2"/>
<name>A0A2V4VVU7_PAEBA</name>
<proteinExistence type="predicted"/>
<protein>
    <submittedName>
        <fullName evidence="2">Uncharacterized protein</fullName>
    </submittedName>
</protein>
<reference evidence="3 5" key="2">
    <citation type="submission" date="2020-06" db="EMBL/GenBank/DDBJ databases">
        <title>Complete genome of Paenibacillus barcinonensis KACC11450.</title>
        <authorList>
            <person name="Kim M."/>
            <person name="Park Y.-J."/>
            <person name="Shin J.-H."/>
        </authorList>
    </citation>
    <scope>NUCLEOTIDE SEQUENCE [LARGE SCALE GENOMIC DNA]</scope>
    <source>
        <strain evidence="3 5">KACC11450</strain>
    </source>
</reference>
<organism evidence="2 4">
    <name type="scientific">Paenibacillus barcinonensis</name>
    <dbReference type="NCBI Taxonomy" id="198119"/>
    <lineage>
        <taxon>Bacteria</taxon>
        <taxon>Bacillati</taxon>
        <taxon>Bacillota</taxon>
        <taxon>Bacilli</taxon>
        <taxon>Bacillales</taxon>
        <taxon>Paenibacillaceae</taxon>
        <taxon>Paenibacillus</taxon>
    </lineage>
</organism>
<evidence type="ECO:0000313" key="4">
    <source>
        <dbReference type="Proteomes" id="UP000247790"/>
    </source>
</evidence>
<dbReference type="AlphaFoldDB" id="A0A2V4VVU7"/>
<dbReference type="Proteomes" id="UP000247790">
    <property type="component" value="Unassembled WGS sequence"/>
</dbReference>
<feature type="coiled-coil region" evidence="1">
    <location>
        <begin position="20"/>
        <end position="47"/>
    </location>
</feature>
<evidence type="ECO:0000313" key="2">
    <source>
        <dbReference type="EMBL" id="PYE51587.1"/>
    </source>
</evidence>
<keyword evidence="1" id="KW-0175">Coiled coil</keyword>
<accession>A0A2V4VVU7</accession>
<dbReference type="Proteomes" id="UP000509327">
    <property type="component" value="Chromosome"/>
</dbReference>
<dbReference type="EMBL" id="QJSW01000002">
    <property type="protein sequence ID" value="PYE51587.1"/>
    <property type="molecule type" value="Genomic_DNA"/>
</dbReference>
<evidence type="ECO:0000313" key="3">
    <source>
        <dbReference type="EMBL" id="QKS55955.1"/>
    </source>
</evidence>
<keyword evidence="5" id="KW-1185">Reference proteome</keyword>
<sequence length="83" mass="9643">MEKRIRINLMIMRTEKQNTLLKLNDHLNSVRNKIESLQSKVDNSEVLYESDGLQGNAVFIDTCISKLIVYDRAIAQYKELLSE</sequence>
<evidence type="ECO:0000256" key="1">
    <source>
        <dbReference type="SAM" id="Coils"/>
    </source>
</evidence>
<gene>
    <name evidence="2" type="ORF">DFQ00_102382</name>
    <name evidence="3" type="ORF">HUB98_06115</name>
</gene>
<reference evidence="2 4" key="1">
    <citation type="submission" date="2018-06" db="EMBL/GenBank/DDBJ databases">
        <title>Genomic Encyclopedia of Type Strains, Phase III (KMG-III): the genomes of soil and plant-associated and newly described type strains.</title>
        <authorList>
            <person name="Whitman W."/>
        </authorList>
    </citation>
    <scope>NUCLEOTIDE SEQUENCE [LARGE SCALE GENOMIC DNA]</scope>
    <source>
        <strain evidence="2 4">CECT 7022</strain>
    </source>
</reference>